<organism evidence="3 4">
    <name type="scientific">Pseudarthrobacter siccitolerans</name>
    <dbReference type="NCBI Taxonomy" id="861266"/>
    <lineage>
        <taxon>Bacteria</taxon>
        <taxon>Bacillati</taxon>
        <taxon>Actinomycetota</taxon>
        <taxon>Actinomycetes</taxon>
        <taxon>Micrococcales</taxon>
        <taxon>Micrococcaceae</taxon>
        <taxon>Pseudarthrobacter</taxon>
    </lineage>
</organism>
<keyword evidence="4" id="KW-1185">Reference proteome</keyword>
<reference evidence="3 4" key="1">
    <citation type="submission" date="2023-07" db="EMBL/GenBank/DDBJ databases">
        <title>Comparative genomics of wheat-associated soil bacteria to identify genetic determinants of phenazine resistance.</title>
        <authorList>
            <person name="Mouncey N."/>
        </authorList>
    </citation>
    <scope>NUCLEOTIDE SEQUENCE [LARGE SCALE GENOMIC DNA]</scope>
    <source>
        <strain evidence="3 4">W1I3</strain>
    </source>
</reference>
<evidence type="ECO:0000313" key="4">
    <source>
        <dbReference type="Proteomes" id="UP001236806"/>
    </source>
</evidence>
<sequence>MPDVTPSGTGSIQLSGPPDDGSLAIRGGVGGIRFQLEELTGGAEKLDDLAGELSGMEVEIRRLWEDLVPFQDLPRWSGSLAMNAVGESERSIQRVRTELQRISGQVRACKQEYETAEALAGTPSTGLPLIGNELEMQADFWRSGFLNRRATENLTAMAVHATPLVTTLVEATLPKMRPQPIEVQRQESLPIDFDPSPAGLLERIRLIDARGAGFIEVIEVENNGQKAYVVVIPGTQLNTPDENPFGLNGVVEGVGNHSENVSAAALEALRAAGAPKGATVVGVGYSQGGIHAMNLAANEDFLSDYDLKYVLTAGSPVAGIRPGPDVSTLHLEHRTDWVPGTDGAQNRDARNQVTATMTNDLYAQTGEDVGIGPGHQLTSYQDGARLVSASTDPSLVASTAALGAALGAGGTATATRFSLSRIKAPGSDLQAADNRRQERGYGGR</sequence>
<feature type="coiled-coil region" evidence="1">
    <location>
        <begin position="92"/>
        <end position="119"/>
    </location>
</feature>
<comment type="caution">
    <text evidence="3">The sequence shown here is derived from an EMBL/GenBank/DDBJ whole genome shotgun (WGS) entry which is preliminary data.</text>
</comment>
<feature type="compositionally biased region" description="Basic and acidic residues" evidence="2">
    <location>
        <begin position="433"/>
        <end position="444"/>
    </location>
</feature>
<protein>
    <recommendedName>
        <fullName evidence="5">PE-PPE domain-containing protein</fullName>
    </recommendedName>
</protein>
<dbReference type="SUPFAM" id="SSF53474">
    <property type="entry name" value="alpha/beta-Hydrolases"/>
    <property type="match status" value="1"/>
</dbReference>
<dbReference type="RefSeq" id="WP_306636718.1">
    <property type="nucleotide sequence ID" value="NZ_JAUSXB010000001.1"/>
</dbReference>
<evidence type="ECO:0000256" key="2">
    <source>
        <dbReference type="SAM" id="MobiDB-lite"/>
    </source>
</evidence>
<dbReference type="Proteomes" id="UP001236806">
    <property type="component" value="Unassembled WGS sequence"/>
</dbReference>
<feature type="compositionally biased region" description="Polar residues" evidence="2">
    <location>
        <begin position="1"/>
        <end position="14"/>
    </location>
</feature>
<feature type="region of interest" description="Disordered" evidence="2">
    <location>
        <begin position="421"/>
        <end position="444"/>
    </location>
</feature>
<feature type="region of interest" description="Disordered" evidence="2">
    <location>
        <begin position="1"/>
        <end position="20"/>
    </location>
</feature>
<dbReference type="InterPro" id="IPR029058">
    <property type="entry name" value="AB_hydrolase_fold"/>
</dbReference>
<evidence type="ECO:0008006" key="5">
    <source>
        <dbReference type="Google" id="ProtNLM"/>
    </source>
</evidence>
<gene>
    <name evidence="3" type="ORF">QFZ36_002413</name>
</gene>
<keyword evidence="1" id="KW-0175">Coiled coil</keyword>
<evidence type="ECO:0000313" key="3">
    <source>
        <dbReference type="EMBL" id="MDQ0674852.1"/>
    </source>
</evidence>
<name>A0ABU0PMP6_9MICC</name>
<dbReference type="EMBL" id="JAUSXB010000001">
    <property type="protein sequence ID" value="MDQ0674852.1"/>
    <property type="molecule type" value="Genomic_DNA"/>
</dbReference>
<accession>A0ABU0PMP6</accession>
<evidence type="ECO:0000256" key="1">
    <source>
        <dbReference type="SAM" id="Coils"/>
    </source>
</evidence>
<proteinExistence type="predicted"/>